<evidence type="ECO:0000256" key="6">
    <source>
        <dbReference type="RuleBase" id="RU363114"/>
    </source>
</evidence>
<feature type="chain" id="PRO_5043089775" description="Pectin acetylesterase" evidence="6">
    <location>
        <begin position="21"/>
        <end position="172"/>
    </location>
</feature>
<evidence type="ECO:0000313" key="7">
    <source>
        <dbReference type="EMBL" id="CAH2074589.1"/>
    </source>
</evidence>
<dbReference type="Pfam" id="PF03283">
    <property type="entry name" value="PAE"/>
    <property type="match status" value="1"/>
</dbReference>
<keyword evidence="8" id="KW-1185">Reference proteome</keyword>
<evidence type="ECO:0000256" key="3">
    <source>
        <dbReference type="ARBA" id="ARBA00005784"/>
    </source>
</evidence>
<keyword evidence="4 6" id="KW-0134">Cell wall</keyword>
<dbReference type="PANTHER" id="PTHR21562:SF5">
    <property type="entry name" value="PECTIN ACETYLESTERASE 12"/>
    <property type="match status" value="1"/>
</dbReference>
<feature type="signal peptide" evidence="6">
    <location>
        <begin position="1"/>
        <end position="20"/>
    </location>
</feature>
<dbReference type="AlphaFoldDB" id="A0AAU9SXC6"/>
<dbReference type="GO" id="GO:0071555">
    <property type="term" value="P:cell wall organization"/>
    <property type="evidence" value="ECO:0007669"/>
    <property type="project" value="UniProtKB-KW"/>
</dbReference>
<keyword evidence="6" id="KW-0964">Secreted</keyword>
<dbReference type="EMBL" id="OU466862">
    <property type="protein sequence ID" value="CAH2074589.1"/>
    <property type="molecule type" value="Genomic_DNA"/>
</dbReference>
<evidence type="ECO:0000256" key="4">
    <source>
        <dbReference type="ARBA" id="ARBA00022512"/>
    </source>
</evidence>
<keyword evidence="6" id="KW-0732">Signal</keyword>
<sequence>MRSILLWIAVAVCSLGSAAAVIRSGSSDGFGKRRDTETAISYLENESIASKATMVPLTLIQGADSKGAVCLDGTLLGYHLDRGFVSGANSWLIHLEFSNLSGYTCREEDGVTAIVAVCIGKQLAVVPHYDVMYEDIVDNQASEDSFHSWNVVAKPPTYHFFGNDILYDRYKE</sequence>
<dbReference type="InterPro" id="IPR004963">
    <property type="entry name" value="PAE/NOTUM"/>
</dbReference>
<evidence type="ECO:0000256" key="2">
    <source>
        <dbReference type="ARBA" id="ARBA00004191"/>
    </source>
</evidence>
<reference evidence="7 8" key="1">
    <citation type="submission" date="2022-03" db="EMBL/GenBank/DDBJ databases">
        <authorList>
            <person name="Nunn A."/>
            <person name="Chopra R."/>
            <person name="Nunn A."/>
            <person name="Contreras Garrido A."/>
        </authorList>
    </citation>
    <scope>NUCLEOTIDE SEQUENCE [LARGE SCALE GENOMIC DNA]</scope>
</reference>
<comment type="function">
    <text evidence="1 6">Hydrolyzes acetyl esters in homogalacturonan regions of pectin. In type I primary cell wall, galacturonic acid residues of pectin can be acetylated at the O-2 and O-3 positions. Decreasing the degree of acetylation of pectin gels in vitro alters their physical properties.</text>
</comment>
<comment type="subcellular location">
    <subcellularLocation>
        <location evidence="2 6">Secreted</location>
        <location evidence="2 6">Cell wall</location>
    </subcellularLocation>
</comment>
<protein>
    <recommendedName>
        <fullName evidence="6">Pectin acetylesterase</fullName>
        <ecNumber evidence="6">3.1.1.-</ecNumber>
    </recommendedName>
</protein>
<organism evidence="7 8">
    <name type="scientific">Thlaspi arvense</name>
    <name type="common">Field penny-cress</name>
    <dbReference type="NCBI Taxonomy" id="13288"/>
    <lineage>
        <taxon>Eukaryota</taxon>
        <taxon>Viridiplantae</taxon>
        <taxon>Streptophyta</taxon>
        <taxon>Embryophyta</taxon>
        <taxon>Tracheophyta</taxon>
        <taxon>Spermatophyta</taxon>
        <taxon>Magnoliopsida</taxon>
        <taxon>eudicotyledons</taxon>
        <taxon>Gunneridae</taxon>
        <taxon>Pentapetalae</taxon>
        <taxon>rosids</taxon>
        <taxon>malvids</taxon>
        <taxon>Brassicales</taxon>
        <taxon>Brassicaceae</taxon>
        <taxon>Thlaspideae</taxon>
        <taxon>Thlaspi</taxon>
    </lineage>
</organism>
<dbReference type="Proteomes" id="UP000836841">
    <property type="component" value="Chromosome 6"/>
</dbReference>
<keyword evidence="5 6" id="KW-0961">Cell wall biogenesis/degradation</keyword>
<evidence type="ECO:0000256" key="5">
    <source>
        <dbReference type="ARBA" id="ARBA00023316"/>
    </source>
</evidence>
<proteinExistence type="inferred from homology"/>
<dbReference type="EC" id="3.1.1.-" evidence="6"/>
<comment type="similarity">
    <text evidence="3 6">Belongs to the pectinacetylesterase family.</text>
</comment>
<name>A0AAU9SXC6_THLAR</name>
<dbReference type="GO" id="GO:0052793">
    <property type="term" value="F:pectin acetylesterase activity"/>
    <property type="evidence" value="ECO:0007669"/>
    <property type="project" value="TreeGrafter"/>
</dbReference>
<dbReference type="PANTHER" id="PTHR21562">
    <property type="entry name" value="NOTUM-RELATED"/>
    <property type="match status" value="1"/>
</dbReference>
<evidence type="ECO:0000313" key="8">
    <source>
        <dbReference type="Proteomes" id="UP000836841"/>
    </source>
</evidence>
<dbReference type="GO" id="GO:0009505">
    <property type="term" value="C:plant-type cell wall"/>
    <property type="evidence" value="ECO:0007669"/>
    <property type="project" value="TreeGrafter"/>
</dbReference>
<evidence type="ECO:0000256" key="1">
    <source>
        <dbReference type="ARBA" id="ARBA00003534"/>
    </source>
</evidence>
<accession>A0AAU9SXC6</accession>
<keyword evidence="6" id="KW-0378">Hydrolase</keyword>
<gene>
    <name evidence="7" type="ORF">TAV2_LOCUS19748</name>
</gene>